<reference evidence="1 2" key="1">
    <citation type="journal article" date="2014" name="Nature">
        <title>An environmental bacterial taxon with a large and distinct metabolic repertoire.</title>
        <authorList>
            <person name="Wilson M.C."/>
            <person name="Mori T."/>
            <person name="Ruckert C."/>
            <person name="Uria A.R."/>
            <person name="Helf M.J."/>
            <person name="Takada K."/>
            <person name="Gernert C."/>
            <person name="Steffens U.A."/>
            <person name="Heycke N."/>
            <person name="Schmitt S."/>
            <person name="Rinke C."/>
            <person name="Helfrich E.J."/>
            <person name="Brachmann A.O."/>
            <person name="Gurgui C."/>
            <person name="Wakimoto T."/>
            <person name="Kracht M."/>
            <person name="Crusemann M."/>
            <person name="Hentschel U."/>
            <person name="Abe I."/>
            <person name="Matsunaga S."/>
            <person name="Kalinowski J."/>
            <person name="Takeyama H."/>
            <person name="Piel J."/>
        </authorList>
    </citation>
    <scope>NUCLEOTIDE SEQUENCE [LARGE SCALE GENOMIC DNA]</scope>
    <source>
        <strain evidence="2">TSY2</strain>
    </source>
</reference>
<evidence type="ECO:0000313" key="1">
    <source>
        <dbReference type="EMBL" id="ETX03747.1"/>
    </source>
</evidence>
<dbReference type="Proteomes" id="UP000019140">
    <property type="component" value="Unassembled WGS sequence"/>
</dbReference>
<dbReference type="EMBL" id="AZHX01001395">
    <property type="protein sequence ID" value="ETX03747.1"/>
    <property type="molecule type" value="Genomic_DNA"/>
</dbReference>
<protein>
    <submittedName>
        <fullName evidence="1">Uncharacterized protein</fullName>
    </submittedName>
</protein>
<name>W4M266_9BACT</name>
<dbReference type="HOGENOM" id="CLU_2680838_0_0_7"/>
<comment type="caution">
    <text evidence="1">The sequence shown here is derived from an EMBL/GenBank/DDBJ whole genome shotgun (WGS) entry which is preliminary data.</text>
</comment>
<dbReference type="AlphaFoldDB" id="W4M266"/>
<organism evidence="1 2">
    <name type="scientific">Candidatus Entotheonella gemina</name>
    <dbReference type="NCBI Taxonomy" id="1429439"/>
    <lineage>
        <taxon>Bacteria</taxon>
        <taxon>Pseudomonadati</taxon>
        <taxon>Nitrospinota/Tectimicrobiota group</taxon>
        <taxon>Candidatus Tectimicrobiota</taxon>
        <taxon>Candidatus Entotheonellia</taxon>
        <taxon>Candidatus Entotheonellales</taxon>
        <taxon>Candidatus Entotheonellaceae</taxon>
        <taxon>Candidatus Entotheonella</taxon>
    </lineage>
</organism>
<gene>
    <name evidence="1" type="ORF">ETSY2_32675</name>
</gene>
<proteinExistence type="predicted"/>
<keyword evidence="2" id="KW-1185">Reference proteome</keyword>
<evidence type="ECO:0000313" key="2">
    <source>
        <dbReference type="Proteomes" id="UP000019140"/>
    </source>
</evidence>
<accession>W4M266</accession>
<sequence length="74" mass="8497">MGEQMMQSSRHLLWRKTLKSLRLLQSPLCPQELTRSREPLVNRCLTLRPMPSLNDDTLSSFKAGLSQNRAGRLC</sequence>